<sequence>MPADRNSTKRRRDLIFTIENYGAIMVSKCSFCKAHSRVCKVHISSGKCSECWKQGSKCDVAVTRNEFSRLVSEKKKLEAQMLEARKEQDAAFEALRVARAKEERLSKQLAQNEKRAGEVIAVESAALMELEEDPVQPAWPAGPAELSTSVWSAMNDLPPEFWDNSVTLPS</sequence>
<organism evidence="2 3">
    <name type="scientific">Paraphaeosphaeria minitans</name>
    <dbReference type="NCBI Taxonomy" id="565426"/>
    <lineage>
        <taxon>Eukaryota</taxon>
        <taxon>Fungi</taxon>
        <taxon>Dikarya</taxon>
        <taxon>Ascomycota</taxon>
        <taxon>Pezizomycotina</taxon>
        <taxon>Dothideomycetes</taxon>
        <taxon>Pleosporomycetidae</taxon>
        <taxon>Pleosporales</taxon>
        <taxon>Massarineae</taxon>
        <taxon>Didymosphaeriaceae</taxon>
        <taxon>Paraphaeosphaeria</taxon>
    </lineage>
</organism>
<dbReference type="EMBL" id="WJXW01000015">
    <property type="protein sequence ID" value="KAF9730186.1"/>
    <property type="molecule type" value="Genomic_DNA"/>
</dbReference>
<feature type="coiled-coil region" evidence="1">
    <location>
        <begin position="60"/>
        <end position="115"/>
    </location>
</feature>
<proteinExistence type="predicted"/>
<gene>
    <name evidence="2" type="ORF">PMIN01_12119</name>
</gene>
<accession>A0A9P6G7S8</accession>
<evidence type="ECO:0000313" key="2">
    <source>
        <dbReference type="EMBL" id="KAF9730186.1"/>
    </source>
</evidence>
<dbReference type="Proteomes" id="UP000756921">
    <property type="component" value="Unassembled WGS sequence"/>
</dbReference>
<keyword evidence="1" id="KW-0175">Coiled coil</keyword>
<evidence type="ECO:0000313" key="3">
    <source>
        <dbReference type="Proteomes" id="UP000756921"/>
    </source>
</evidence>
<protein>
    <recommendedName>
        <fullName evidence="4">Zn(2)-C6 fungal-type domain-containing protein</fullName>
    </recommendedName>
</protein>
<reference evidence="2" key="1">
    <citation type="journal article" date="2020" name="Mol. Plant Microbe Interact.">
        <title>Genome Sequence of the Biocontrol Agent Coniothyrium minitans strain Conio (IMI 134523).</title>
        <authorList>
            <person name="Patel D."/>
            <person name="Shittu T.A."/>
            <person name="Baroncelli R."/>
            <person name="Muthumeenakshi S."/>
            <person name="Osborne T.H."/>
            <person name="Janganan T.K."/>
            <person name="Sreenivasaprasad S."/>
        </authorList>
    </citation>
    <scope>NUCLEOTIDE SEQUENCE</scope>
    <source>
        <strain evidence="2">Conio</strain>
    </source>
</reference>
<keyword evidence="3" id="KW-1185">Reference proteome</keyword>
<dbReference type="AlphaFoldDB" id="A0A9P6G7S8"/>
<comment type="caution">
    <text evidence="2">The sequence shown here is derived from an EMBL/GenBank/DDBJ whole genome shotgun (WGS) entry which is preliminary data.</text>
</comment>
<dbReference type="OrthoDB" id="3943416at2759"/>
<name>A0A9P6G7S8_9PLEO</name>
<evidence type="ECO:0008006" key="4">
    <source>
        <dbReference type="Google" id="ProtNLM"/>
    </source>
</evidence>
<evidence type="ECO:0000256" key="1">
    <source>
        <dbReference type="SAM" id="Coils"/>
    </source>
</evidence>